<organism evidence="3 4">
    <name type="scientific">Actinacidiphila yanglinensis</name>
    <dbReference type="NCBI Taxonomy" id="310779"/>
    <lineage>
        <taxon>Bacteria</taxon>
        <taxon>Bacillati</taxon>
        <taxon>Actinomycetota</taxon>
        <taxon>Actinomycetes</taxon>
        <taxon>Kitasatosporales</taxon>
        <taxon>Streptomycetaceae</taxon>
        <taxon>Actinacidiphila</taxon>
    </lineage>
</organism>
<evidence type="ECO:0000256" key="2">
    <source>
        <dbReference type="SAM" id="SignalP"/>
    </source>
</evidence>
<dbReference type="GO" id="GO:0005975">
    <property type="term" value="P:carbohydrate metabolic process"/>
    <property type="evidence" value="ECO:0007669"/>
    <property type="project" value="UniProtKB-ARBA"/>
</dbReference>
<dbReference type="InterPro" id="IPR013517">
    <property type="entry name" value="FG-GAP"/>
</dbReference>
<dbReference type="Pfam" id="PF13517">
    <property type="entry name" value="FG-GAP_3"/>
    <property type="match status" value="1"/>
</dbReference>
<dbReference type="AlphaFoldDB" id="A0A1H5XZK3"/>
<dbReference type="EMBL" id="FNVU01000003">
    <property type="protein sequence ID" value="SEG16790.1"/>
    <property type="molecule type" value="Genomic_DNA"/>
</dbReference>
<reference evidence="3 4" key="1">
    <citation type="submission" date="2016-10" db="EMBL/GenBank/DDBJ databases">
        <authorList>
            <person name="de Groot N.N."/>
        </authorList>
    </citation>
    <scope>NUCLEOTIDE SEQUENCE [LARGE SCALE GENOMIC DNA]</scope>
    <source>
        <strain evidence="3 4">CGMCC 4.2023</strain>
    </source>
</reference>
<proteinExistence type="predicted"/>
<accession>A0A1H5XZK3</accession>
<evidence type="ECO:0000313" key="3">
    <source>
        <dbReference type="EMBL" id="SEG16790.1"/>
    </source>
</evidence>
<dbReference type="OrthoDB" id="4332189at2"/>
<evidence type="ECO:0000313" key="4">
    <source>
        <dbReference type="Proteomes" id="UP000236754"/>
    </source>
</evidence>
<dbReference type="RefSeq" id="WP_146088221.1">
    <property type="nucleotide sequence ID" value="NZ_FNVU01000003.1"/>
</dbReference>
<name>A0A1H5XZK3_9ACTN</name>
<dbReference type="SUPFAM" id="SSF69318">
    <property type="entry name" value="Integrin alpha N-terminal domain"/>
    <property type="match status" value="1"/>
</dbReference>
<dbReference type="InterPro" id="IPR028994">
    <property type="entry name" value="Integrin_alpha_N"/>
</dbReference>
<feature type="signal peptide" evidence="2">
    <location>
        <begin position="1"/>
        <end position="31"/>
    </location>
</feature>
<evidence type="ECO:0000256" key="1">
    <source>
        <dbReference type="ARBA" id="ARBA00022729"/>
    </source>
</evidence>
<keyword evidence="4" id="KW-1185">Reference proteome</keyword>
<sequence length="528" mass="53188">MFTRRLGGRGLALAAVCAVVAAGAVQTTAHADSALPVPTALGTDPAPAGGAAGDNCGSDEPYGSIGLGAVRFVATATTTDGSLVGTEFSVTPSDGASGYDYTGGNQVSGSQAQLTLPSEDFTDGVTYTWQARAVGSGGAVSDWSAPCHFVADHTPPAAPVLTSTDFPSETSGLPGPYARTTGTVHVTVTGPGSSDAVTATYTTDQGTVPDDSGSTVPIAADGTADITITPTSWGPHSLTVQTLDRVGNRSQEIRYDFIVATDPKPDGHGDVNGDGTADLIAAGADGRLRTLIGNGDGTLRPAVTHQDSSADFTGLIALNGDGNNDGYQDLLGITPNHVLEEAVNNGLGDLGRTTVGVTRQGSDWSAATQLVQPGAADGTSWGGLMSVENGHLLQWPSHNGFIFGDPTDLGAGYTDLTVLTPGDVTGDGVPDLLIRDDLTGSLRIAPMTADGTVLPESGWTKVGKGFGKAAYPLLTVVGDANGDGFPDMYGVTADGTLNFVPGKAGGHFGKAKPVSGTGLDWSTITGLA</sequence>
<keyword evidence="1 2" id="KW-0732">Signal</keyword>
<gene>
    <name evidence="3" type="ORF">SAMN05216223_103479</name>
</gene>
<dbReference type="Proteomes" id="UP000236754">
    <property type="component" value="Unassembled WGS sequence"/>
</dbReference>
<dbReference type="Gene3D" id="2.60.40.10">
    <property type="entry name" value="Immunoglobulins"/>
    <property type="match status" value="1"/>
</dbReference>
<feature type="chain" id="PRO_5009289998" evidence="2">
    <location>
        <begin position="32"/>
        <end position="528"/>
    </location>
</feature>
<dbReference type="InterPro" id="IPR013783">
    <property type="entry name" value="Ig-like_fold"/>
</dbReference>
<protein>
    <submittedName>
        <fullName evidence="3">Repeat domain-containing protein</fullName>
    </submittedName>
</protein>